<dbReference type="InterPro" id="IPR002919">
    <property type="entry name" value="TIL_dom"/>
</dbReference>
<evidence type="ECO:0000313" key="6">
    <source>
        <dbReference type="EnsemblMetazoa" id="ISCW005023-PA"/>
    </source>
</evidence>
<dbReference type="EMBL" id="ABJB010901283">
    <property type="status" value="NOT_ANNOTATED_CDS"/>
    <property type="molecule type" value="Genomic_DNA"/>
</dbReference>
<evidence type="ECO:0000256" key="2">
    <source>
        <dbReference type="ARBA" id="ARBA00023157"/>
    </source>
</evidence>
<keyword evidence="3" id="KW-0732">Signal</keyword>
<dbReference type="PANTHER" id="PTHR23259">
    <property type="entry name" value="RIDDLE"/>
    <property type="match status" value="1"/>
</dbReference>
<dbReference type="SUPFAM" id="SSF57567">
    <property type="entry name" value="Serine protease inhibitors"/>
    <property type="match status" value="1"/>
</dbReference>
<dbReference type="VEuPathDB" id="VectorBase:ISCI005023"/>
<sequence length="96" mass="10683">MKFLALAFLVCVLALVVAQKKKGEGDKDAKEEDDTPKCGAWEVWRCASTNCSETTCEVPTLGHHCAKDCEEGCFCDDGFFRDDLGNCVTWDHCTRE</sequence>
<keyword evidence="7" id="KW-1185">Reference proteome</keyword>
<dbReference type="PaxDb" id="6945-B7PGY6"/>
<evidence type="ECO:0000259" key="4">
    <source>
        <dbReference type="Pfam" id="PF01826"/>
    </source>
</evidence>
<evidence type="ECO:0000313" key="7">
    <source>
        <dbReference type="Proteomes" id="UP000001555"/>
    </source>
</evidence>
<organism>
    <name type="scientific">Ixodes scapularis</name>
    <name type="common">Black-legged tick</name>
    <name type="synonym">Deer tick</name>
    <dbReference type="NCBI Taxonomy" id="6945"/>
    <lineage>
        <taxon>Eukaryota</taxon>
        <taxon>Metazoa</taxon>
        <taxon>Ecdysozoa</taxon>
        <taxon>Arthropoda</taxon>
        <taxon>Chelicerata</taxon>
        <taxon>Arachnida</taxon>
        <taxon>Acari</taxon>
        <taxon>Parasitiformes</taxon>
        <taxon>Ixodida</taxon>
        <taxon>Ixodoidea</taxon>
        <taxon>Ixodidae</taxon>
        <taxon>Ixodinae</taxon>
        <taxon>Ixodes</taxon>
    </lineage>
</organism>
<accession>B7PGY6</accession>
<feature type="domain" description="TIL" evidence="4">
    <location>
        <begin position="38"/>
        <end position="93"/>
    </location>
</feature>
<dbReference type="Gene3D" id="2.10.25.10">
    <property type="entry name" value="Laminin"/>
    <property type="match status" value="1"/>
</dbReference>
<evidence type="ECO:0000256" key="1">
    <source>
        <dbReference type="ARBA" id="ARBA00022690"/>
    </source>
</evidence>
<dbReference type="EnsemblMetazoa" id="ISCW005023-RA">
    <property type="protein sequence ID" value="ISCW005023-PA"/>
    <property type="gene ID" value="ISCW005023"/>
</dbReference>
<dbReference type="GO" id="GO:0030414">
    <property type="term" value="F:peptidase inhibitor activity"/>
    <property type="evidence" value="ECO:0007669"/>
    <property type="project" value="UniProtKB-KW"/>
</dbReference>
<dbReference type="PANTHER" id="PTHR23259:SF69">
    <property type="entry name" value="GEO11767P1-RELATED"/>
    <property type="match status" value="1"/>
</dbReference>
<dbReference type="InterPro" id="IPR051368">
    <property type="entry name" value="SerProtInhib-TIL_Domain"/>
</dbReference>
<dbReference type="AlphaFoldDB" id="B7PGY6"/>
<dbReference type="HOGENOM" id="CLU_156801_3_0_1"/>
<gene>
    <name evidence="6" type="primary">8028797</name>
    <name evidence="5" type="ORF">IscW_ISCW005023</name>
</gene>
<dbReference type="Proteomes" id="UP000001555">
    <property type="component" value="Unassembled WGS sequence"/>
</dbReference>
<dbReference type="VEuPathDB" id="VectorBase:ISCP_006454"/>
<dbReference type="CDD" id="cd19941">
    <property type="entry name" value="TIL"/>
    <property type="match status" value="1"/>
</dbReference>
<protein>
    <submittedName>
        <fullName evidence="5 6">Secreted cysteine rich protein, putative</fullName>
    </submittedName>
</protein>
<dbReference type="EMBL" id="ABJB010107714">
    <property type="status" value="NOT_ANNOTATED_CDS"/>
    <property type="molecule type" value="Genomic_DNA"/>
</dbReference>
<dbReference type="InterPro" id="IPR036084">
    <property type="entry name" value="Ser_inhib-like_sf"/>
</dbReference>
<keyword evidence="2" id="KW-1015">Disulfide bond</keyword>
<evidence type="ECO:0000256" key="3">
    <source>
        <dbReference type="SAM" id="SignalP"/>
    </source>
</evidence>
<keyword evidence="1" id="KW-0646">Protease inhibitor</keyword>
<evidence type="ECO:0000313" key="5">
    <source>
        <dbReference type="EMBL" id="EEC05858.1"/>
    </source>
</evidence>
<feature type="signal peptide" evidence="3">
    <location>
        <begin position="1"/>
        <end position="18"/>
    </location>
</feature>
<dbReference type="InParanoid" id="B7PGY6"/>
<dbReference type="KEGG" id="isc:8028797"/>
<proteinExistence type="predicted"/>
<name>B7PGY6_IXOSC</name>
<dbReference type="VEuPathDB" id="VectorBase:ISCW005023"/>
<dbReference type="Pfam" id="PF01826">
    <property type="entry name" value="TIL"/>
    <property type="match status" value="1"/>
</dbReference>
<reference evidence="5 7" key="1">
    <citation type="submission" date="2008-03" db="EMBL/GenBank/DDBJ databases">
        <title>Annotation of Ixodes scapularis.</title>
        <authorList>
            <consortium name="Ixodes scapularis Genome Project Consortium"/>
            <person name="Caler E."/>
            <person name="Hannick L.I."/>
            <person name="Bidwell S."/>
            <person name="Joardar V."/>
            <person name="Thiagarajan M."/>
            <person name="Amedeo P."/>
            <person name="Galinsky K.J."/>
            <person name="Schobel S."/>
            <person name="Inman J."/>
            <person name="Hostetler J."/>
            <person name="Miller J."/>
            <person name="Hammond M."/>
            <person name="Megy K."/>
            <person name="Lawson D."/>
            <person name="Kodira C."/>
            <person name="Sutton G."/>
            <person name="Meyer J."/>
            <person name="Hill C.A."/>
            <person name="Birren B."/>
            <person name="Nene V."/>
            <person name="Collins F."/>
            <person name="Alarcon-Chaidez F."/>
            <person name="Wikel S."/>
            <person name="Strausberg R."/>
        </authorList>
    </citation>
    <scope>NUCLEOTIDE SEQUENCE [LARGE SCALE GENOMIC DNA]</scope>
    <source>
        <strain evidence="7">Wikel</strain>
        <strain evidence="5">Wikel colony</strain>
    </source>
</reference>
<feature type="chain" id="PRO_5010826128" evidence="3">
    <location>
        <begin position="19"/>
        <end position="96"/>
    </location>
</feature>
<dbReference type="EMBL" id="DS709957">
    <property type="protein sequence ID" value="EEC05858.1"/>
    <property type="molecule type" value="Genomic_DNA"/>
</dbReference>
<reference evidence="6" key="2">
    <citation type="submission" date="2020-05" db="UniProtKB">
        <authorList>
            <consortium name="EnsemblMetazoa"/>
        </authorList>
    </citation>
    <scope>IDENTIFICATION</scope>
    <source>
        <strain evidence="6">wikel</strain>
    </source>
</reference>